<dbReference type="SUPFAM" id="SSF48371">
    <property type="entry name" value="ARM repeat"/>
    <property type="match status" value="1"/>
</dbReference>
<dbReference type="AlphaFoldDB" id="A0A392RPP1"/>
<keyword evidence="7" id="KW-1185">Reference proteome</keyword>
<reference evidence="6 7" key="1">
    <citation type="journal article" date="2018" name="Front. Plant Sci.">
        <title>Red Clover (Trifolium pratense) and Zigzag Clover (T. medium) - A Picture of Genomic Similarities and Differences.</title>
        <authorList>
            <person name="Dluhosova J."/>
            <person name="Istvanek J."/>
            <person name="Nedelnik J."/>
            <person name="Repkova J."/>
        </authorList>
    </citation>
    <scope>NUCLEOTIDE SEQUENCE [LARGE SCALE GENOMIC DNA]</scope>
    <source>
        <strain evidence="7">cv. 10/8</strain>
        <tissue evidence="6">Leaf</tissue>
    </source>
</reference>
<dbReference type="GO" id="GO:0005737">
    <property type="term" value="C:cytoplasm"/>
    <property type="evidence" value="ECO:0007669"/>
    <property type="project" value="UniProtKB-SubCell"/>
</dbReference>
<dbReference type="InterPro" id="IPR011989">
    <property type="entry name" value="ARM-like"/>
</dbReference>
<sequence>MPSSRPSSDLILHRLSSSDYEIKLKAIREVKNQIIGNRTKKLSYIKLGAVPAVADSLAKANADSDFGSNLIVQSAAVLGSFACGVDQGVRAVLDAGAFPNLIRLLS</sequence>
<keyword evidence="5" id="KW-0539">Nucleus</keyword>
<name>A0A392RPP1_9FABA</name>
<evidence type="ECO:0000256" key="3">
    <source>
        <dbReference type="ARBA" id="ARBA00022490"/>
    </source>
</evidence>
<comment type="subcellular location">
    <subcellularLocation>
        <location evidence="2">Cytoplasm</location>
    </subcellularLocation>
    <subcellularLocation>
        <location evidence="1">Nucleus</location>
    </subcellularLocation>
</comment>
<accession>A0A392RPP1</accession>
<dbReference type="InterPro" id="IPR016024">
    <property type="entry name" value="ARM-type_fold"/>
</dbReference>
<dbReference type="GO" id="GO:0005634">
    <property type="term" value="C:nucleus"/>
    <property type="evidence" value="ECO:0007669"/>
    <property type="project" value="UniProtKB-SubCell"/>
</dbReference>
<evidence type="ECO:0000313" key="7">
    <source>
        <dbReference type="Proteomes" id="UP000265520"/>
    </source>
</evidence>
<evidence type="ECO:0000256" key="4">
    <source>
        <dbReference type="ARBA" id="ARBA00022737"/>
    </source>
</evidence>
<dbReference type="Gene3D" id="1.25.10.10">
    <property type="entry name" value="Leucine-rich Repeat Variant"/>
    <property type="match status" value="1"/>
</dbReference>
<dbReference type="InterPro" id="IPR038739">
    <property type="entry name" value="ARMC8/Vid28"/>
</dbReference>
<dbReference type="GO" id="GO:0034657">
    <property type="term" value="C:GID complex"/>
    <property type="evidence" value="ECO:0007669"/>
    <property type="project" value="TreeGrafter"/>
</dbReference>
<proteinExistence type="predicted"/>
<evidence type="ECO:0000256" key="2">
    <source>
        <dbReference type="ARBA" id="ARBA00004496"/>
    </source>
</evidence>
<evidence type="ECO:0000313" key="6">
    <source>
        <dbReference type="EMBL" id="MCI38177.1"/>
    </source>
</evidence>
<protein>
    <submittedName>
        <fullName evidence="6">Armadillo repeat-containing protein 8-like</fullName>
    </submittedName>
</protein>
<keyword evidence="3" id="KW-0963">Cytoplasm</keyword>
<keyword evidence="4" id="KW-0677">Repeat</keyword>
<evidence type="ECO:0000256" key="1">
    <source>
        <dbReference type="ARBA" id="ARBA00004123"/>
    </source>
</evidence>
<organism evidence="6 7">
    <name type="scientific">Trifolium medium</name>
    <dbReference type="NCBI Taxonomy" id="97028"/>
    <lineage>
        <taxon>Eukaryota</taxon>
        <taxon>Viridiplantae</taxon>
        <taxon>Streptophyta</taxon>
        <taxon>Embryophyta</taxon>
        <taxon>Tracheophyta</taxon>
        <taxon>Spermatophyta</taxon>
        <taxon>Magnoliopsida</taxon>
        <taxon>eudicotyledons</taxon>
        <taxon>Gunneridae</taxon>
        <taxon>Pentapetalae</taxon>
        <taxon>rosids</taxon>
        <taxon>fabids</taxon>
        <taxon>Fabales</taxon>
        <taxon>Fabaceae</taxon>
        <taxon>Papilionoideae</taxon>
        <taxon>50 kb inversion clade</taxon>
        <taxon>NPAAA clade</taxon>
        <taxon>Hologalegina</taxon>
        <taxon>IRL clade</taxon>
        <taxon>Trifolieae</taxon>
        <taxon>Trifolium</taxon>
    </lineage>
</organism>
<dbReference type="PANTHER" id="PTHR15651">
    <property type="entry name" value="ARMADILLO REPEAT-CONTAINING PROTEIN 8"/>
    <property type="match status" value="1"/>
</dbReference>
<comment type="caution">
    <text evidence="6">The sequence shown here is derived from an EMBL/GenBank/DDBJ whole genome shotgun (WGS) entry which is preliminary data.</text>
</comment>
<dbReference type="GO" id="GO:0043161">
    <property type="term" value="P:proteasome-mediated ubiquitin-dependent protein catabolic process"/>
    <property type="evidence" value="ECO:0007669"/>
    <property type="project" value="TreeGrafter"/>
</dbReference>
<dbReference type="Proteomes" id="UP000265520">
    <property type="component" value="Unassembled WGS sequence"/>
</dbReference>
<evidence type="ECO:0000256" key="5">
    <source>
        <dbReference type="ARBA" id="ARBA00023242"/>
    </source>
</evidence>
<dbReference type="PANTHER" id="PTHR15651:SF7">
    <property type="entry name" value="ARMADILLO REPEAT-CONTAINING PROTEIN 8"/>
    <property type="match status" value="1"/>
</dbReference>
<dbReference type="EMBL" id="LXQA010252831">
    <property type="protein sequence ID" value="MCI38177.1"/>
    <property type="molecule type" value="Genomic_DNA"/>
</dbReference>
<feature type="non-terminal residue" evidence="6">
    <location>
        <position position="106"/>
    </location>
</feature>